<keyword evidence="3 7" id="KW-0489">Methyltransferase</keyword>
<comment type="catalytic activity">
    <reaction evidence="1">
        <text>guanosine(46) in tRNA + S-adenosyl-L-methionine = N(7)-methylguanosine(46) in tRNA + S-adenosyl-L-homocysteine</text>
        <dbReference type="Rhea" id="RHEA:42708"/>
        <dbReference type="Rhea" id="RHEA-COMP:10188"/>
        <dbReference type="Rhea" id="RHEA-COMP:10189"/>
        <dbReference type="ChEBI" id="CHEBI:57856"/>
        <dbReference type="ChEBI" id="CHEBI:59789"/>
        <dbReference type="ChEBI" id="CHEBI:74269"/>
        <dbReference type="ChEBI" id="CHEBI:74480"/>
        <dbReference type="EC" id="2.1.1.33"/>
    </reaction>
</comment>
<evidence type="ECO:0000256" key="2">
    <source>
        <dbReference type="ARBA" id="ARBA00011977"/>
    </source>
</evidence>
<dbReference type="GeneID" id="25564767"/>
<sequence length="192" mass="21590">MKYPVKPDLYPWHEVYPAFVKPEMSYAEMPKVEIADIGCGFGGLLMALSPLFPDTLIMGMEIRLKVSAYVHERIVAARANGNGCQNLAVTRTNSMKHLAKNHRRRIISQALLAEYAYTLRVGGMLYTVTDVLDLHQWMVEHLDAHPLFERIPDADVADDPCLVAAMTKTEEGIKVARNSGDKYPAVYRRIDA</sequence>
<dbReference type="EMBL" id="GL349454">
    <property type="protein sequence ID" value="KNC49336.1"/>
    <property type="molecule type" value="Genomic_DNA"/>
</dbReference>
<evidence type="ECO:0000256" key="6">
    <source>
        <dbReference type="ARBA" id="ARBA00022694"/>
    </source>
</evidence>
<dbReference type="Gene3D" id="3.40.50.150">
    <property type="entry name" value="Vaccinia Virus protein VP39"/>
    <property type="match status" value="2"/>
</dbReference>
<keyword evidence="4 7" id="KW-0808">Transferase</keyword>
<dbReference type="SUPFAM" id="SSF53335">
    <property type="entry name" value="S-adenosyl-L-methionine-dependent methyltransferases"/>
    <property type="match status" value="1"/>
</dbReference>
<evidence type="ECO:0000256" key="4">
    <source>
        <dbReference type="ARBA" id="ARBA00022679"/>
    </source>
</evidence>
<keyword evidence="5" id="KW-0949">S-adenosyl-L-methionine</keyword>
<organism evidence="7 8">
    <name type="scientific">Thecamonas trahens ATCC 50062</name>
    <dbReference type="NCBI Taxonomy" id="461836"/>
    <lineage>
        <taxon>Eukaryota</taxon>
        <taxon>Apusozoa</taxon>
        <taxon>Apusomonadida</taxon>
        <taxon>Apusomonadidae</taxon>
        <taxon>Thecamonas</taxon>
    </lineage>
</organism>
<evidence type="ECO:0000313" key="8">
    <source>
        <dbReference type="Proteomes" id="UP000054408"/>
    </source>
</evidence>
<dbReference type="Pfam" id="PF02390">
    <property type="entry name" value="Methyltransf_4"/>
    <property type="match status" value="2"/>
</dbReference>
<dbReference type="PANTHER" id="PTHR23417">
    <property type="entry name" value="3-DEOXY-D-MANNO-OCTULOSONIC-ACID TRANSFERASE/TRNA GUANINE-N 7 - -METHYLTRANSFERASE"/>
    <property type="match status" value="1"/>
</dbReference>
<dbReference type="InterPro" id="IPR003358">
    <property type="entry name" value="tRNA_(Gua-N-7)_MeTrfase_Trmb"/>
</dbReference>
<keyword evidence="6" id="KW-0819">tRNA processing</keyword>
<dbReference type="GO" id="GO:0043527">
    <property type="term" value="C:tRNA methyltransferase complex"/>
    <property type="evidence" value="ECO:0007669"/>
    <property type="project" value="TreeGrafter"/>
</dbReference>
<dbReference type="eggNOG" id="KOG3115">
    <property type="taxonomic scope" value="Eukaryota"/>
</dbReference>
<evidence type="ECO:0000256" key="1">
    <source>
        <dbReference type="ARBA" id="ARBA00000142"/>
    </source>
</evidence>
<dbReference type="RefSeq" id="XP_013758044.1">
    <property type="nucleotide sequence ID" value="XM_013902590.1"/>
</dbReference>
<dbReference type="PROSITE" id="PS51625">
    <property type="entry name" value="SAM_MT_TRMB"/>
    <property type="match status" value="1"/>
</dbReference>
<gene>
    <name evidence="7" type="ORF">AMSG_05335</name>
</gene>
<proteinExistence type="predicted"/>
<evidence type="ECO:0000256" key="5">
    <source>
        <dbReference type="ARBA" id="ARBA00022691"/>
    </source>
</evidence>
<dbReference type="OMA" id="LPNYFAK"/>
<keyword evidence="8" id="KW-1185">Reference proteome</keyword>
<dbReference type="STRING" id="461836.A0A0L0DB53"/>
<dbReference type="InterPro" id="IPR029063">
    <property type="entry name" value="SAM-dependent_MTases_sf"/>
</dbReference>
<evidence type="ECO:0000313" key="7">
    <source>
        <dbReference type="EMBL" id="KNC49336.1"/>
    </source>
</evidence>
<evidence type="ECO:0000256" key="3">
    <source>
        <dbReference type="ARBA" id="ARBA00022603"/>
    </source>
</evidence>
<dbReference type="Proteomes" id="UP000054408">
    <property type="component" value="Unassembled WGS sequence"/>
</dbReference>
<dbReference type="GO" id="GO:0008176">
    <property type="term" value="F:tRNA (guanine(46)-N7)-methyltransferase activity"/>
    <property type="evidence" value="ECO:0007669"/>
    <property type="project" value="UniProtKB-EC"/>
</dbReference>
<dbReference type="AlphaFoldDB" id="A0A0L0DB53"/>
<accession>A0A0L0DB53</accession>
<dbReference type="EC" id="2.1.1.33" evidence="2"/>
<protein>
    <recommendedName>
        <fullName evidence="2">tRNA (guanine(46)-N(7))-methyltransferase</fullName>
        <ecNumber evidence="2">2.1.1.33</ecNumber>
    </recommendedName>
</protein>
<name>A0A0L0DB53_THETB</name>
<dbReference type="PANTHER" id="PTHR23417:SF16">
    <property type="entry name" value="TRNA (GUANINE-N(7)-)-METHYLTRANSFERASE"/>
    <property type="match status" value="1"/>
</dbReference>
<dbReference type="OrthoDB" id="47276at2759"/>
<reference evidence="7 8" key="1">
    <citation type="submission" date="2010-05" db="EMBL/GenBank/DDBJ databases">
        <title>The Genome Sequence of Thecamonas trahens ATCC 50062.</title>
        <authorList>
            <consortium name="The Broad Institute Genome Sequencing Platform"/>
            <person name="Russ C."/>
            <person name="Cuomo C."/>
            <person name="Shea T."/>
            <person name="Young S.K."/>
            <person name="Zeng Q."/>
            <person name="Koehrsen M."/>
            <person name="Haas B."/>
            <person name="Borodovsky M."/>
            <person name="Guigo R."/>
            <person name="Alvarado L."/>
            <person name="Berlin A."/>
            <person name="Bochicchio J."/>
            <person name="Borenstein D."/>
            <person name="Chapman S."/>
            <person name="Chen Z."/>
            <person name="Freedman E."/>
            <person name="Gellesch M."/>
            <person name="Goldberg J."/>
            <person name="Griggs A."/>
            <person name="Gujja S."/>
            <person name="Heilman E."/>
            <person name="Heiman D."/>
            <person name="Hepburn T."/>
            <person name="Howarth C."/>
            <person name="Jen D."/>
            <person name="Larson L."/>
            <person name="Mehta T."/>
            <person name="Park D."/>
            <person name="Pearson M."/>
            <person name="Roberts A."/>
            <person name="Saif S."/>
            <person name="Shenoy N."/>
            <person name="Sisk P."/>
            <person name="Stolte C."/>
            <person name="Sykes S."/>
            <person name="Thomson T."/>
            <person name="Walk T."/>
            <person name="White J."/>
            <person name="Yandava C."/>
            <person name="Burger G."/>
            <person name="Gray M.W."/>
            <person name="Holland P.W.H."/>
            <person name="King N."/>
            <person name="Lang F.B.F."/>
            <person name="Roger A.J."/>
            <person name="Ruiz-Trillo I."/>
            <person name="Lander E."/>
            <person name="Nusbaum C."/>
        </authorList>
    </citation>
    <scope>NUCLEOTIDE SEQUENCE [LARGE SCALE GENOMIC DNA]</scope>
    <source>
        <strain evidence="7 8">ATCC 50062</strain>
    </source>
</reference>